<dbReference type="PANTHER" id="PTHR30363">
    <property type="entry name" value="HTH-TYPE TRANSCRIPTIONAL REGULATOR SRLR-RELATED"/>
    <property type="match status" value="1"/>
</dbReference>
<dbReference type="AlphaFoldDB" id="A0A0C2J7H3"/>
<keyword evidence="3" id="KW-0804">Transcription</keyword>
<dbReference type="GO" id="GO:0003700">
    <property type="term" value="F:DNA-binding transcription factor activity"/>
    <property type="evidence" value="ECO:0007669"/>
    <property type="project" value="InterPro"/>
</dbReference>
<sequence>MIPDQRREHILKLLQERHVLSINELTSMLSVSHMTVRRDIQALENDGKVLSVTGGVRLAARLKSEPSYLAKAQLEVPAKRAITRAAGQLVRDNFTIFLDAGTTSLQMVPMLTEKVGLTVVTNDFNVVGHLMEYPNIELIHTGGVVSHADHSSVGQFTADFLSKVNVDIAFVASSSWDVERGSTTPSEAKVVAKQQLLRMASKSVLTVDSTKYGKFGTFRVARLEEFDLIVTDDRLPQSAADEIRAQEVRLELVSPE</sequence>
<keyword evidence="1" id="KW-0805">Transcription regulation</keyword>
<feature type="domain" description="HTH deoR-type" evidence="4">
    <location>
        <begin position="3"/>
        <end position="58"/>
    </location>
</feature>
<dbReference type="EMBL" id="JROO01000038">
    <property type="protein sequence ID" value="KIH97376.1"/>
    <property type="molecule type" value="Genomic_DNA"/>
</dbReference>
<keyword evidence="6" id="KW-1185">Reference proteome</keyword>
<organism evidence="5 6">
    <name type="scientific">Streptomonospora alba</name>
    <dbReference type="NCBI Taxonomy" id="183763"/>
    <lineage>
        <taxon>Bacteria</taxon>
        <taxon>Bacillati</taxon>
        <taxon>Actinomycetota</taxon>
        <taxon>Actinomycetes</taxon>
        <taxon>Streptosporangiales</taxon>
        <taxon>Nocardiopsidaceae</taxon>
        <taxon>Streptomonospora</taxon>
    </lineage>
</organism>
<dbReference type="PANTHER" id="PTHR30363:SF58">
    <property type="entry name" value="REGULATORY PROTEIN, DEOR FAMILY"/>
    <property type="match status" value="1"/>
</dbReference>
<dbReference type="SUPFAM" id="SSF100950">
    <property type="entry name" value="NagB/RpiA/CoA transferase-like"/>
    <property type="match status" value="1"/>
</dbReference>
<dbReference type="Pfam" id="PF08220">
    <property type="entry name" value="HTH_DeoR"/>
    <property type="match status" value="1"/>
</dbReference>
<dbReference type="Gene3D" id="1.10.10.10">
    <property type="entry name" value="Winged helix-like DNA-binding domain superfamily/Winged helix DNA-binding domain"/>
    <property type="match status" value="1"/>
</dbReference>
<dbReference type="InterPro" id="IPR050313">
    <property type="entry name" value="Carb_Metab_HTH_regulators"/>
</dbReference>
<dbReference type="GO" id="GO:0003677">
    <property type="term" value="F:DNA binding"/>
    <property type="evidence" value="ECO:0007669"/>
    <property type="project" value="UniProtKB-KW"/>
</dbReference>
<reference evidence="6" key="1">
    <citation type="journal article" date="2015" name="Chem. Biol.">
        <title>Structure, bioactivity, and resistance mechanism of streptomonomicin, an unusual lasso Peptide from an understudied halophilic actinomycete.</title>
        <authorList>
            <person name="Metelev M."/>
            <person name="Tietz J.I."/>
            <person name="Melby J.O."/>
            <person name="Blair P.M."/>
            <person name="Zhu L."/>
            <person name="Livnat I."/>
            <person name="Severinov K."/>
            <person name="Mitchell D.A."/>
        </authorList>
    </citation>
    <scope>NUCLEOTIDE SEQUENCE [LARGE SCALE GENOMIC DNA]</scope>
    <source>
        <strain evidence="6">YIM 90003</strain>
    </source>
</reference>
<evidence type="ECO:0000256" key="2">
    <source>
        <dbReference type="ARBA" id="ARBA00023125"/>
    </source>
</evidence>
<accession>A0A0C2J7H3</accession>
<dbReference type="InterPro" id="IPR036390">
    <property type="entry name" value="WH_DNA-bd_sf"/>
</dbReference>
<dbReference type="InterPro" id="IPR036388">
    <property type="entry name" value="WH-like_DNA-bd_sf"/>
</dbReference>
<gene>
    <name evidence="5" type="ORF">LP52_19100</name>
</gene>
<dbReference type="InterPro" id="IPR018356">
    <property type="entry name" value="Tscrpt_reg_HTH_DeoR_CS"/>
</dbReference>
<dbReference type="OrthoDB" id="7688673at2"/>
<dbReference type="SUPFAM" id="SSF46785">
    <property type="entry name" value="Winged helix' DNA-binding domain"/>
    <property type="match status" value="1"/>
</dbReference>
<proteinExistence type="predicted"/>
<evidence type="ECO:0000313" key="5">
    <source>
        <dbReference type="EMBL" id="KIH97376.1"/>
    </source>
</evidence>
<dbReference type="PROSITE" id="PS00894">
    <property type="entry name" value="HTH_DEOR_1"/>
    <property type="match status" value="1"/>
</dbReference>
<dbReference type="PRINTS" id="PR00037">
    <property type="entry name" value="HTHLACR"/>
</dbReference>
<evidence type="ECO:0000259" key="4">
    <source>
        <dbReference type="PROSITE" id="PS51000"/>
    </source>
</evidence>
<dbReference type="SMART" id="SM01134">
    <property type="entry name" value="DeoRC"/>
    <property type="match status" value="1"/>
</dbReference>
<dbReference type="RefSeq" id="WP_040275556.1">
    <property type="nucleotide sequence ID" value="NZ_JROO01000038.1"/>
</dbReference>
<dbReference type="STRING" id="183763.LP52_19100"/>
<dbReference type="Pfam" id="PF00455">
    <property type="entry name" value="DeoRC"/>
    <property type="match status" value="1"/>
</dbReference>
<dbReference type="PROSITE" id="PS51000">
    <property type="entry name" value="HTH_DEOR_2"/>
    <property type="match status" value="1"/>
</dbReference>
<dbReference type="SMART" id="SM00420">
    <property type="entry name" value="HTH_DEOR"/>
    <property type="match status" value="1"/>
</dbReference>
<evidence type="ECO:0000313" key="6">
    <source>
        <dbReference type="Proteomes" id="UP000031675"/>
    </source>
</evidence>
<keyword evidence="2" id="KW-0238">DNA-binding</keyword>
<dbReference type="Proteomes" id="UP000031675">
    <property type="component" value="Unassembled WGS sequence"/>
</dbReference>
<name>A0A0C2J7H3_9ACTN</name>
<dbReference type="Gene3D" id="3.40.50.1360">
    <property type="match status" value="1"/>
</dbReference>
<dbReference type="InterPro" id="IPR001034">
    <property type="entry name" value="DeoR_HTH"/>
</dbReference>
<comment type="caution">
    <text evidence="5">The sequence shown here is derived from an EMBL/GenBank/DDBJ whole genome shotgun (WGS) entry which is preliminary data.</text>
</comment>
<protein>
    <submittedName>
        <fullName evidence="5">Cytochrome C</fullName>
    </submittedName>
</protein>
<evidence type="ECO:0000256" key="1">
    <source>
        <dbReference type="ARBA" id="ARBA00023015"/>
    </source>
</evidence>
<dbReference type="InterPro" id="IPR014036">
    <property type="entry name" value="DeoR-like_C"/>
</dbReference>
<dbReference type="InterPro" id="IPR037171">
    <property type="entry name" value="NagB/RpiA_transferase-like"/>
</dbReference>
<evidence type="ECO:0000256" key="3">
    <source>
        <dbReference type="ARBA" id="ARBA00023163"/>
    </source>
</evidence>